<proteinExistence type="inferred from homology"/>
<comment type="similarity">
    <text evidence="2">Belongs to the eIF-2B gamma/epsilon subunits family.</text>
</comment>
<evidence type="ECO:0000256" key="9">
    <source>
        <dbReference type="ARBA" id="ARBA00044345"/>
    </source>
</evidence>
<protein>
    <recommendedName>
        <fullName evidence="3">Mannose-1-phosphate guanyltransferase</fullName>
    </recommendedName>
    <alternativeName>
        <fullName evidence="7">GDP-mannose pyrophosphorylase</fullName>
    </alternativeName>
    <alternativeName>
        <fullName evidence="6">GTP-mannose-1-phosphate guanylyltransferase</fullName>
    </alternativeName>
    <alternativeName>
        <fullName evidence="8">Translation initiation factor eIF2B subunit epsilon</fullName>
    </alternativeName>
    <alternativeName>
        <fullName evidence="9">eIF2B GDP-GTP exchange factor subunit epsilon</fullName>
    </alternativeName>
</protein>
<evidence type="ECO:0000313" key="14">
    <source>
        <dbReference type="Proteomes" id="UP000799640"/>
    </source>
</evidence>
<dbReference type="GO" id="GO:0005851">
    <property type="term" value="C:eukaryotic translation initiation factor 2B complex"/>
    <property type="evidence" value="ECO:0007669"/>
    <property type="project" value="TreeGrafter"/>
</dbReference>
<gene>
    <name evidence="13" type="ORF">EJ06DRAFT_555178</name>
</gene>
<dbReference type="InterPro" id="IPR029044">
    <property type="entry name" value="Nucleotide-diphossugar_trans"/>
</dbReference>
<evidence type="ECO:0000256" key="10">
    <source>
        <dbReference type="ARBA" id="ARBA00046432"/>
    </source>
</evidence>
<dbReference type="GO" id="GO:0003743">
    <property type="term" value="F:translation initiation factor activity"/>
    <property type="evidence" value="ECO:0007669"/>
    <property type="project" value="UniProtKB-KW"/>
</dbReference>
<evidence type="ECO:0000256" key="5">
    <source>
        <dbReference type="ARBA" id="ARBA00022540"/>
    </source>
</evidence>
<dbReference type="EMBL" id="ML996691">
    <property type="protein sequence ID" value="KAF2402563.1"/>
    <property type="molecule type" value="Genomic_DNA"/>
</dbReference>
<dbReference type="InterPro" id="IPR056764">
    <property type="entry name" value="LbH_EIF2B3/5"/>
</dbReference>
<evidence type="ECO:0000259" key="12">
    <source>
        <dbReference type="PROSITE" id="PS51363"/>
    </source>
</evidence>
<dbReference type="Gene3D" id="1.25.40.180">
    <property type="match status" value="1"/>
</dbReference>
<dbReference type="OrthoDB" id="424572at2759"/>
<dbReference type="Pfam" id="PF25084">
    <property type="entry name" value="LbH_EIF2B"/>
    <property type="match status" value="1"/>
</dbReference>
<sequence length="720" mass="80527">MAKKPAAAADKGRKPAKTEEREELLQAVILADSFETRFTPFTLERPRCLLPLANVPLIEYTLEFLANAKVDEVYVYCAAHTEQVEEYIHKSKWSTTTPKSLSPFKSLELIRSTSRSMGDAMRDLDKRDILTNDFIVVYGDVIANIAMQPALDAHRARREKDKNAIMTMVLREAELGHRTRAMGVEPIWMIDPSKNRVLHYEQITGDPDHIARVEPEVLDCPELIVHTDLIDCGIDICTPDALALWSDNFDFQAPRRNYLYSVLKDYDLNGKTIHTHIINQGYAARVRNLRTYDAVTRDVLERWAYPICPDTNLLRSQSYRYQRGCMYKEQNVMLARTCVVGRHSVLGEGTRIGDGSVVESSVLGRKCEVGKNVTIENSFIWGDVVIGDGSVIRRAVIANGVVIGKGCTILPGALLSYGVRIADGVIVRAERRITTTKRRRHDEDSAPAEKGSPDAEIVGRNGDGFEYHDSEDEDEDLPGLKGTGLVYSDATFAVSIDSISSFNDFDDEESDLEDRPKRTRSAGSSFLSIASDDSHDAGMARDFHHEAANSLLDGLQRGDLAANMALELSALRLSTNASEHQVRRAVVSAFMKRIVQLVEGGGSIAQTAKEVLTPCESLISRTMFDRGDESSEKPDQHDFLLLLQQDLSHRKDGDLIFLHVLKNLVALDVVEAEGALQWFEDEKSREGDDMLRIREKATELVEYLNEEESSGEEESEEDED</sequence>
<dbReference type="AlphaFoldDB" id="A0A6G1I2M5"/>
<comment type="subunit">
    <text evidence="10">Component of the translation initiation factor 2B (eIF2B) complex which is a heterodecamer of two sets of five different subunits: alpha, beta, gamma, delta and epsilon. Subunits alpha, beta and delta comprise a regulatory subcomplex and subunits epsilon and gamma comprise a catalytic subcomplex. Within the complex, the hexameric regulatory complex resides at the center, with the two heterodimeric catalytic subcomplexes bound on opposite sides.</text>
</comment>
<dbReference type="Gene3D" id="2.160.10.10">
    <property type="entry name" value="Hexapeptide repeat proteins"/>
    <property type="match status" value="1"/>
</dbReference>
<evidence type="ECO:0000256" key="6">
    <source>
        <dbReference type="ARBA" id="ARBA00030179"/>
    </source>
</evidence>
<dbReference type="SUPFAM" id="SSF48371">
    <property type="entry name" value="ARM repeat"/>
    <property type="match status" value="1"/>
</dbReference>
<dbReference type="SUPFAM" id="SSF53448">
    <property type="entry name" value="Nucleotide-diphospho-sugar transferases"/>
    <property type="match status" value="1"/>
</dbReference>
<dbReference type="Gene3D" id="3.90.550.10">
    <property type="entry name" value="Spore Coat Polysaccharide Biosynthesis Protein SpsA, Chain A"/>
    <property type="match status" value="1"/>
</dbReference>
<keyword evidence="4" id="KW-0963">Cytoplasm</keyword>
<dbReference type="InterPro" id="IPR005835">
    <property type="entry name" value="NTP_transferase_dom"/>
</dbReference>
<evidence type="ECO:0000256" key="4">
    <source>
        <dbReference type="ARBA" id="ARBA00022490"/>
    </source>
</evidence>
<name>A0A6G1I2M5_9PEZI</name>
<dbReference type="PANTHER" id="PTHR45887">
    <property type="entry name" value="TRANSLATION INITIATION FACTOR EIF-2B SUBUNIT EPSILON"/>
    <property type="match status" value="1"/>
</dbReference>
<dbReference type="GO" id="GO:0031369">
    <property type="term" value="F:translation initiation factor binding"/>
    <property type="evidence" value="ECO:0007669"/>
    <property type="project" value="InterPro"/>
</dbReference>
<evidence type="ECO:0000256" key="11">
    <source>
        <dbReference type="SAM" id="MobiDB-lite"/>
    </source>
</evidence>
<evidence type="ECO:0000256" key="8">
    <source>
        <dbReference type="ARBA" id="ARBA00044144"/>
    </source>
</evidence>
<dbReference type="Pfam" id="PF00483">
    <property type="entry name" value="NTP_transferase"/>
    <property type="match status" value="1"/>
</dbReference>
<dbReference type="InterPro" id="IPR044123">
    <property type="entry name" value="W2_eIF2B_epsilon"/>
</dbReference>
<evidence type="ECO:0000256" key="7">
    <source>
        <dbReference type="ARBA" id="ARBA00031190"/>
    </source>
</evidence>
<evidence type="ECO:0000313" key="13">
    <source>
        <dbReference type="EMBL" id="KAF2402563.1"/>
    </source>
</evidence>
<dbReference type="InterPro" id="IPR035543">
    <property type="entry name" value="eIF-2B_epsilon_N"/>
</dbReference>
<accession>A0A6G1I2M5</accession>
<feature type="domain" description="W2" evidence="12">
    <location>
        <begin position="537"/>
        <end position="714"/>
    </location>
</feature>
<dbReference type="FunFam" id="3.90.550.10:FF:000066">
    <property type="entry name" value="Translation initiation factor eIF-2B subunit epsilon"/>
    <property type="match status" value="1"/>
</dbReference>
<keyword evidence="5 13" id="KW-0396">Initiation factor</keyword>
<dbReference type="Proteomes" id="UP000799640">
    <property type="component" value="Unassembled WGS sequence"/>
</dbReference>
<dbReference type="CDD" id="cd04197">
    <property type="entry name" value="eIF-2B_epsilon_N"/>
    <property type="match status" value="1"/>
</dbReference>
<feature type="region of interest" description="Disordered" evidence="11">
    <location>
        <begin position="436"/>
        <end position="476"/>
    </location>
</feature>
<evidence type="ECO:0000256" key="1">
    <source>
        <dbReference type="ARBA" id="ARBA00004514"/>
    </source>
</evidence>
<dbReference type="GO" id="GO:0005085">
    <property type="term" value="F:guanyl-nucleotide exchange factor activity"/>
    <property type="evidence" value="ECO:0007669"/>
    <property type="project" value="InterPro"/>
</dbReference>
<dbReference type="InterPro" id="IPR016024">
    <property type="entry name" value="ARM-type_fold"/>
</dbReference>
<keyword evidence="14" id="KW-1185">Reference proteome</keyword>
<comment type="subcellular location">
    <subcellularLocation>
        <location evidence="1">Cytoplasm</location>
        <location evidence="1">Cytosol</location>
    </subcellularLocation>
</comment>
<organism evidence="13 14">
    <name type="scientific">Trichodelitschia bisporula</name>
    <dbReference type="NCBI Taxonomy" id="703511"/>
    <lineage>
        <taxon>Eukaryota</taxon>
        <taxon>Fungi</taxon>
        <taxon>Dikarya</taxon>
        <taxon>Ascomycota</taxon>
        <taxon>Pezizomycotina</taxon>
        <taxon>Dothideomycetes</taxon>
        <taxon>Dothideomycetes incertae sedis</taxon>
        <taxon>Phaeotrichales</taxon>
        <taxon>Phaeotrichaceae</taxon>
        <taxon>Trichodelitschia</taxon>
    </lineage>
</organism>
<dbReference type="InterPro" id="IPR051956">
    <property type="entry name" value="eIF2B_epsilon"/>
</dbReference>
<dbReference type="InterPro" id="IPR003307">
    <property type="entry name" value="W2_domain"/>
</dbReference>
<dbReference type="Pfam" id="PF02020">
    <property type="entry name" value="W2"/>
    <property type="match status" value="1"/>
</dbReference>
<dbReference type="CDD" id="cd05787">
    <property type="entry name" value="LbH_eIF2B_epsilon"/>
    <property type="match status" value="1"/>
</dbReference>
<dbReference type="PROSITE" id="PS51363">
    <property type="entry name" value="W2"/>
    <property type="match status" value="1"/>
</dbReference>
<reference evidence="13" key="1">
    <citation type="journal article" date="2020" name="Stud. Mycol.">
        <title>101 Dothideomycetes genomes: a test case for predicting lifestyles and emergence of pathogens.</title>
        <authorList>
            <person name="Haridas S."/>
            <person name="Albert R."/>
            <person name="Binder M."/>
            <person name="Bloem J."/>
            <person name="Labutti K."/>
            <person name="Salamov A."/>
            <person name="Andreopoulos B."/>
            <person name="Baker S."/>
            <person name="Barry K."/>
            <person name="Bills G."/>
            <person name="Bluhm B."/>
            <person name="Cannon C."/>
            <person name="Castanera R."/>
            <person name="Culley D."/>
            <person name="Daum C."/>
            <person name="Ezra D."/>
            <person name="Gonzalez J."/>
            <person name="Henrissat B."/>
            <person name="Kuo A."/>
            <person name="Liang C."/>
            <person name="Lipzen A."/>
            <person name="Lutzoni F."/>
            <person name="Magnuson J."/>
            <person name="Mondo S."/>
            <person name="Nolan M."/>
            <person name="Ohm R."/>
            <person name="Pangilinan J."/>
            <person name="Park H.-J."/>
            <person name="Ramirez L."/>
            <person name="Alfaro M."/>
            <person name="Sun H."/>
            <person name="Tritt A."/>
            <person name="Yoshinaga Y."/>
            <person name="Zwiers L.-H."/>
            <person name="Turgeon B."/>
            <person name="Goodwin S."/>
            <person name="Spatafora J."/>
            <person name="Crous P."/>
            <person name="Grigoriev I."/>
        </authorList>
    </citation>
    <scope>NUCLEOTIDE SEQUENCE</scope>
    <source>
        <strain evidence="13">CBS 262.69</strain>
    </source>
</reference>
<keyword evidence="5 13" id="KW-0648">Protein biosynthesis</keyword>
<dbReference type="GO" id="GO:0005829">
    <property type="term" value="C:cytosol"/>
    <property type="evidence" value="ECO:0007669"/>
    <property type="project" value="UniProtKB-SubCell"/>
</dbReference>
<dbReference type="PANTHER" id="PTHR45887:SF1">
    <property type="entry name" value="TRANSLATION INITIATION FACTOR EIF-2B SUBUNIT EPSILON"/>
    <property type="match status" value="1"/>
</dbReference>
<feature type="region of interest" description="Disordered" evidence="11">
    <location>
        <begin position="505"/>
        <end position="529"/>
    </location>
</feature>
<dbReference type="CDD" id="cd11558">
    <property type="entry name" value="W2_eIF2B_epsilon"/>
    <property type="match status" value="1"/>
</dbReference>
<evidence type="ECO:0000256" key="3">
    <source>
        <dbReference type="ARBA" id="ARBA00018601"/>
    </source>
</evidence>
<evidence type="ECO:0000256" key="2">
    <source>
        <dbReference type="ARBA" id="ARBA00007878"/>
    </source>
</evidence>